<evidence type="ECO:0000313" key="2">
    <source>
        <dbReference type="Proteomes" id="UP001054945"/>
    </source>
</evidence>
<dbReference type="AlphaFoldDB" id="A0AAV4P2A9"/>
<evidence type="ECO:0000313" key="1">
    <source>
        <dbReference type="EMBL" id="GIX91153.1"/>
    </source>
</evidence>
<gene>
    <name evidence="1" type="ORF">CEXT_80771</name>
</gene>
<reference evidence="1 2" key="1">
    <citation type="submission" date="2021-06" db="EMBL/GenBank/DDBJ databases">
        <title>Caerostris extrusa draft genome.</title>
        <authorList>
            <person name="Kono N."/>
            <person name="Arakawa K."/>
        </authorList>
    </citation>
    <scope>NUCLEOTIDE SEQUENCE [LARGE SCALE GENOMIC DNA]</scope>
</reference>
<sequence>EKAKDKKRSNAAQQKTRFFSIGGFALSVYLRSDAAVKNSGFSAGILVSSWDLEIASLHFT</sequence>
<feature type="non-terminal residue" evidence="1">
    <location>
        <position position="1"/>
    </location>
</feature>
<accession>A0AAV4P2A9</accession>
<keyword evidence="2" id="KW-1185">Reference proteome</keyword>
<dbReference type="EMBL" id="BPLR01021562">
    <property type="protein sequence ID" value="GIX91153.1"/>
    <property type="molecule type" value="Genomic_DNA"/>
</dbReference>
<protein>
    <submittedName>
        <fullName evidence="1">Uncharacterized protein</fullName>
    </submittedName>
</protein>
<comment type="caution">
    <text evidence="1">The sequence shown here is derived from an EMBL/GenBank/DDBJ whole genome shotgun (WGS) entry which is preliminary data.</text>
</comment>
<organism evidence="1 2">
    <name type="scientific">Caerostris extrusa</name>
    <name type="common">Bark spider</name>
    <name type="synonym">Caerostris bankana</name>
    <dbReference type="NCBI Taxonomy" id="172846"/>
    <lineage>
        <taxon>Eukaryota</taxon>
        <taxon>Metazoa</taxon>
        <taxon>Ecdysozoa</taxon>
        <taxon>Arthropoda</taxon>
        <taxon>Chelicerata</taxon>
        <taxon>Arachnida</taxon>
        <taxon>Araneae</taxon>
        <taxon>Araneomorphae</taxon>
        <taxon>Entelegynae</taxon>
        <taxon>Araneoidea</taxon>
        <taxon>Araneidae</taxon>
        <taxon>Caerostris</taxon>
    </lineage>
</organism>
<proteinExistence type="predicted"/>
<dbReference type="Proteomes" id="UP001054945">
    <property type="component" value="Unassembled WGS sequence"/>
</dbReference>
<name>A0AAV4P2A9_CAEEX</name>